<dbReference type="InterPro" id="IPR024320">
    <property type="entry name" value="LPG_synthase_C"/>
</dbReference>
<evidence type="ECO:0000256" key="3">
    <source>
        <dbReference type="ARBA" id="ARBA00022692"/>
    </source>
</evidence>
<dbReference type="InterPro" id="IPR051211">
    <property type="entry name" value="PG_lysyltransferase"/>
</dbReference>
<evidence type="ECO:0000256" key="4">
    <source>
        <dbReference type="ARBA" id="ARBA00022989"/>
    </source>
</evidence>
<protein>
    <submittedName>
        <fullName evidence="8">Phosphatidylglycerol lysyltransferase domain-containing protein</fullName>
    </submittedName>
</protein>
<accession>A0ABZ2V5Q1</accession>
<dbReference type="RefSeq" id="WP_341365988.1">
    <property type="nucleotide sequence ID" value="NZ_CP150951.2"/>
</dbReference>
<organism evidence="8 9">
    <name type="scientific">Yoonia phaeophyticola</name>
    <dbReference type="NCBI Taxonomy" id="3137369"/>
    <lineage>
        <taxon>Bacteria</taxon>
        <taxon>Pseudomonadati</taxon>
        <taxon>Pseudomonadota</taxon>
        <taxon>Alphaproteobacteria</taxon>
        <taxon>Rhodobacterales</taxon>
        <taxon>Paracoccaceae</taxon>
        <taxon>Yoonia</taxon>
    </lineage>
</organism>
<dbReference type="Proteomes" id="UP001440612">
    <property type="component" value="Chromosome"/>
</dbReference>
<dbReference type="InterPro" id="IPR016181">
    <property type="entry name" value="Acyl_CoA_acyltransferase"/>
</dbReference>
<feature type="transmembrane region" description="Helical" evidence="6">
    <location>
        <begin position="92"/>
        <end position="115"/>
    </location>
</feature>
<evidence type="ECO:0000259" key="7">
    <source>
        <dbReference type="Pfam" id="PF09924"/>
    </source>
</evidence>
<feature type="transmembrane region" description="Helical" evidence="6">
    <location>
        <begin position="562"/>
        <end position="582"/>
    </location>
</feature>
<evidence type="ECO:0000256" key="2">
    <source>
        <dbReference type="ARBA" id="ARBA00022475"/>
    </source>
</evidence>
<keyword evidence="9" id="KW-1185">Reference proteome</keyword>
<feature type="transmembrane region" description="Helical" evidence="6">
    <location>
        <begin position="14"/>
        <end position="32"/>
    </location>
</feature>
<keyword evidence="5 6" id="KW-0472">Membrane</keyword>
<feature type="domain" description="Phosphatidylglycerol lysyltransferase C-terminal" evidence="7">
    <location>
        <begin position="343"/>
        <end position="555"/>
    </location>
</feature>
<feature type="transmembrane region" description="Helical" evidence="6">
    <location>
        <begin position="53"/>
        <end position="72"/>
    </location>
</feature>
<dbReference type="SUPFAM" id="SSF55729">
    <property type="entry name" value="Acyl-CoA N-acyltransferases (Nat)"/>
    <property type="match status" value="1"/>
</dbReference>
<evidence type="ECO:0000256" key="1">
    <source>
        <dbReference type="ARBA" id="ARBA00004651"/>
    </source>
</evidence>
<dbReference type="EMBL" id="CP150951">
    <property type="protein sequence ID" value="WZC47868.1"/>
    <property type="molecule type" value="Genomic_DNA"/>
</dbReference>
<feature type="transmembrane region" description="Helical" evidence="6">
    <location>
        <begin position="193"/>
        <end position="215"/>
    </location>
</feature>
<reference evidence="9" key="1">
    <citation type="submission" date="2024-04" db="EMBL/GenBank/DDBJ databases">
        <title>Phylogenomic analyses of a clade within the roseobacter group suggest taxonomic reassignments of species of the genera Aestuariivita, Citreicella, Loktanella, Nautella, Pelagibaca, Ruegeria, Thalassobius, Thiobacimonas and Tropicibacter, and the proposal o.</title>
        <authorList>
            <person name="Jeon C.O."/>
        </authorList>
    </citation>
    <scope>NUCLEOTIDE SEQUENCE [LARGE SCALE GENOMIC DNA]</scope>
    <source>
        <strain evidence="9">BS5-3</strain>
    </source>
</reference>
<name>A0ABZ2V5Q1_9RHOB</name>
<evidence type="ECO:0000256" key="5">
    <source>
        <dbReference type="ARBA" id="ARBA00023136"/>
    </source>
</evidence>
<feature type="transmembrane region" description="Helical" evidence="6">
    <location>
        <begin position="227"/>
        <end position="253"/>
    </location>
</feature>
<keyword evidence="2" id="KW-1003">Cell membrane</keyword>
<feature type="transmembrane region" description="Helical" evidence="6">
    <location>
        <begin position="265"/>
        <end position="289"/>
    </location>
</feature>
<keyword evidence="3 6" id="KW-0812">Transmembrane</keyword>
<proteinExistence type="predicted"/>
<comment type="subcellular location">
    <subcellularLocation>
        <location evidence="1">Cell membrane</location>
        <topology evidence="1">Multi-pass membrane protein</topology>
    </subcellularLocation>
</comment>
<evidence type="ECO:0000313" key="9">
    <source>
        <dbReference type="Proteomes" id="UP001440612"/>
    </source>
</evidence>
<dbReference type="Pfam" id="PF09924">
    <property type="entry name" value="LPG_synthase_C"/>
    <property type="match status" value="1"/>
</dbReference>
<gene>
    <name evidence="8" type="ORF">AABB29_13345</name>
</gene>
<evidence type="ECO:0000313" key="8">
    <source>
        <dbReference type="EMBL" id="WZC47868.1"/>
    </source>
</evidence>
<sequence length="608" mass="65377">MITPATTRPQAQTILRIGLPLLILLICGGLLWQRVTAMDIGAIGQAIGQVTPLQWALAGVATWGSFHAIGRYDALWHRVLQTGIASFPARRAGIQAIAIAQTLGFGAITGSLVRWRALPSLSLWQTAHLTLAVTVTFTSCWAAYAIGAIWWLGIDPDKAGISPFMILIIFMVFGSIVAISYQKFTPALSGRDIGTLAGLTAVDMACAALALYILLPAGTGLPFSTVAAAYVIALGIGLISNTPCGAGSFDLTVLALVPLDAPEPLVAALLAFRIVYYLAPALIALIGLARPGAAPNDPADGPASWGLARQSGALQGGWHLGWLPGLTLSFGAHPSVQAKSRKINALNTDAHFHGRIAVLYNCDRRMAKAARDLGWHVRRTAMEAMIRPQTWSTAGGKRQTLRRKLRNAAQAGVTITKAGADLPIKEMDQIARAWAISHGGELGFSMGRYTPAYVQDQHVFLIKNDAQLIGFVTFHGSKDDWVLDLIRHVHNTPDGAIQCAITAAIGSAKAAGVTHLSLACAPDPRYTPAFWSKRRAGLIQFKRSFGPIWVPRYHAAPNRATFWLSGMIIGIAIYRPLANMPFRLGRMLRKMRNSAVRGRFPIELGRHS</sequence>
<keyword evidence="4 6" id="KW-1133">Transmembrane helix</keyword>
<feature type="transmembrane region" description="Helical" evidence="6">
    <location>
        <begin position="127"/>
        <end position="153"/>
    </location>
</feature>
<dbReference type="PANTHER" id="PTHR34697">
    <property type="entry name" value="PHOSPHATIDYLGLYCEROL LYSYLTRANSFERASE"/>
    <property type="match status" value="1"/>
</dbReference>
<evidence type="ECO:0000256" key="6">
    <source>
        <dbReference type="SAM" id="Phobius"/>
    </source>
</evidence>
<dbReference type="PANTHER" id="PTHR34697:SF2">
    <property type="entry name" value="PHOSPHATIDYLGLYCEROL LYSYLTRANSFERASE"/>
    <property type="match status" value="1"/>
</dbReference>
<feature type="transmembrane region" description="Helical" evidence="6">
    <location>
        <begin position="159"/>
        <end position="181"/>
    </location>
</feature>